<keyword evidence="3" id="KW-1185">Reference proteome</keyword>
<name>A0AAD4GRY3_ASPNN</name>
<dbReference type="Proteomes" id="UP001194746">
    <property type="component" value="Unassembled WGS sequence"/>
</dbReference>
<sequence>MGDSSALNNNGRSILVPGISIPYSVQRRLPQILSRQLHRLLVAPESLNPGMTDRGQDLKGSIEDDTPPISEPDLHCDSHMSDYPGEDPQRPATMASCDTSFSKSTRASFHSDSPTLMDVTRIDDFMSPMIHQYEADSGVKWNRVLPALNLLRNALYEAQQTHCDDRLVRSLYTGALGYLLDALPEDLTQEEMSRIRENFPDQIEASAPQPGSYPPKLSHQSSAKRSFLHRLLASITVQLFILLQLVSPYLKASALVMYQYERSYRVTEHVLALALRVIEAMGKSGYNLGFFIFGLYDGGTMASILDMVSGWLEAVFGGVYEGVGEGMVIVGMDRPALGIHHPRR</sequence>
<dbReference type="AlphaFoldDB" id="A0AAD4GRY3"/>
<comment type="caution">
    <text evidence="2">The sequence shown here is derived from an EMBL/GenBank/DDBJ whole genome shotgun (WGS) entry which is preliminary data.</text>
</comment>
<reference evidence="2" key="1">
    <citation type="journal article" date="2019" name="Beilstein J. Org. Chem.">
        <title>Nanangenines: drimane sesquiterpenoids as the dominant metabolite cohort of a novel Australian fungus, Aspergillus nanangensis.</title>
        <authorList>
            <person name="Lacey H.J."/>
            <person name="Gilchrist C.L.M."/>
            <person name="Crombie A."/>
            <person name="Kalaitzis J.A."/>
            <person name="Vuong D."/>
            <person name="Rutledge P.J."/>
            <person name="Turner P."/>
            <person name="Pitt J.I."/>
            <person name="Lacey E."/>
            <person name="Chooi Y.H."/>
            <person name="Piggott A.M."/>
        </authorList>
    </citation>
    <scope>NUCLEOTIDE SEQUENCE</scope>
    <source>
        <strain evidence="2">MST-FP2251</strain>
    </source>
</reference>
<accession>A0AAD4GRY3</accession>
<protein>
    <submittedName>
        <fullName evidence="2">Uncharacterized protein</fullName>
    </submittedName>
</protein>
<dbReference type="EMBL" id="VCAU01000067">
    <property type="protein sequence ID" value="KAF9887067.1"/>
    <property type="molecule type" value="Genomic_DNA"/>
</dbReference>
<evidence type="ECO:0000313" key="2">
    <source>
        <dbReference type="EMBL" id="KAF9887067.1"/>
    </source>
</evidence>
<gene>
    <name evidence="2" type="ORF">FE257_010561</name>
</gene>
<proteinExistence type="predicted"/>
<organism evidence="2 3">
    <name type="scientific">Aspergillus nanangensis</name>
    <dbReference type="NCBI Taxonomy" id="2582783"/>
    <lineage>
        <taxon>Eukaryota</taxon>
        <taxon>Fungi</taxon>
        <taxon>Dikarya</taxon>
        <taxon>Ascomycota</taxon>
        <taxon>Pezizomycotina</taxon>
        <taxon>Eurotiomycetes</taxon>
        <taxon>Eurotiomycetidae</taxon>
        <taxon>Eurotiales</taxon>
        <taxon>Aspergillaceae</taxon>
        <taxon>Aspergillus</taxon>
        <taxon>Aspergillus subgen. Circumdati</taxon>
    </lineage>
</organism>
<evidence type="ECO:0000256" key="1">
    <source>
        <dbReference type="SAM" id="MobiDB-lite"/>
    </source>
</evidence>
<evidence type="ECO:0000313" key="3">
    <source>
        <dbReference type="Proteomes" id="UP001194746"/>
    </source>
</evidence>
<reference evidence="2" key="2">
    <citation type="submission" date="2020-02" db="EMBL/GenBank/DDBJ databases">
        <authorList>
            <person name="Gilchrist C.L.M."/>
            <person name="Chooi Y.-H."/>
        </authorList>
    </citation>
    <scope>NUCLEOTIDE SEQUENCE</scope>
    <source>
        <strain evidence="2">MST-FP2251</strain>
    </source>
</reference>
<feature type="region of interest" description="Disordered" evidence="1">
    <location>
        <begin position="47"/>
        <end position="73"/>
    </location>
</feature>